<evidence type="ECO:0000256" key="1">
    <source>
        <dbReference type="SAM" id="MobiDB-lite"/>
    </source>
</evidence>
<evidence type="ECO:0000313" key="2">
    <source>
        <dbReference type="EMBL" id="ACD97216.1"/>
    </source>
</evidence>
<protein>
    <submittedName>
        <fullName evidence="2">Uncharacterized protein</fullName>
    </submittedName>
</protein>
<reference evidence="2 3" key="1">
    <citation type="submission" date="2008-05" db="EMBL/GenBank/DDBJ databases">
        <title>Complete sequence of chromosome of Geobacter lovleyi SZ.</title>
        <authorList>
            <consortium name="US DOE Joint Genome Institute"/>
            <person name="Lucas S."/>
            <person name="Copeland A."/>
            <person name="Lapidus A."/>
            <person name="Glavina del Rio T."/>
            <person name="Dalin E."/>
            <person name="Tice H."/>
            <person name="Bruce D."/>
            <person name="Goodwin L."/>
            <person name="Pitluck S."/>
            <person name="Chertkov O."/>
            <person name="Meincke L."/>
            <person name="Brettin T."/>
            <person name="Detter J.C."/>
            <person name="Han C."/>
            <person name="Tapia R."/>
            <person name="Kuske C.R."/>
            <person name="Schmutz J."/>
            <person name="Larimer F."/>
            <person name="Land M."/>
            <person name="Hauser L."/>
            <person name="Kyrpides N."/>
            <person name="Mikhailova N."/>
            <person name="Sung Y."/>
            <person name="Fletcher K.E."/>
            <person name="Ritalahti K.M."/>
            <person name="Loeffler F.E."/>
            <person name="Richardson P."/>
        </authorList>
    </citation>
    <scope>NUCLEOTIDE SEQUENCE [LARGE SCALE GENOMIC DNA]</scope>
    <source>
        <strain evidence="3">ATCC BAA-1151 / DSM 17278 / SZ</strain>
    </source>
</reference>
<keyword evidence="3" id="KW-1185">Reference proteome</keyword>
<gene>
    <name evidence="2" type="ordered locus">Glov_3513</name>
</gene>
<dbReference type="HOGENOM" id="CLU_2879468_0_0_7"/>
<dbReference type="STRING" id="398767.Glov_3513"/>
<dbReference type="Proteomes" id="UP000002420">
    <property type="component" value="Chromosome"/>
</dbReference>
<name>B3E2V6_TRIL1</name>
<dbReference type="AlphaFoldDB" id="B3E2V6"/>
<organism evidence="2 3">
    <name type="scientific">Trichlorobacter lovleyi (strain ATCC BAA-1151 / DSM 17278 / SZ)</name>
    <name type="common">Geobacter lovleyi</name>
    <dbReference type="NCBI Taxonomy" id="398767"/>
    <lineage>
        <taxon>Bacteria</taxon>
        <taxon>Pseudomonadati</taxon>
        <taxon>Thermodesulfobacteriota</taxon>
        <taxon>Desulfuromonadia</taxon>
        <taxon>Geobacterales</taxon>
        <taxon>Geobacteraceae</taxon>
        <taxon>Trichlorobacter</taxon>
    </lineage>
</organism>
<evidence type="ECO:0000313" key="3">
    <source>
        <dbReference type="Proteomes" id="UP000002420"/>
    </source>
</evidence>
<proteinExistence type="predicted"/>
<dbReference type="EMBL" id="CP001089">
    <property type="protein sequence ID" value="ACD97216.1"/>
    <property type="molecule type" value="Genomic_DNA"/>
</dbReference>
<dbReference type="KEGG" id="glo:Glov_3513"/>
<accession>B3E2V6</accession>
<feature type="region of interest" description="Disordered" evidence="1">
    <location>
        <begin position="1"/>
        <end position="63"/>
    </location>
</feature>
<sequence>MRSWWRNGTGFDCAQPAEPQPPPELVRNRSLSAVEGSIQRDCPSSRSLSAVEGNTLEESEQEN</sequence>